<protein>
    <recommendedName>
        <fullName evidence="2">Activator of Hsp90 ATPase homologue 1/2-like C-terminal domain-containing protein</fullName>
    </recommendedName>
</protein>
<feature type="non-terminal residue" evidence="3">
    <location>
        <position position="123"/>
    </location>
</feature>
<sequence length="123" mass="13612">MVDEVFPHAPETIWKALTNGELIARWMMSPTGFAPVEGMRFTFQTTPAGAWDGTIHCQVLHVVQNERFAYAWRGGHESNAGYGSPLDTVVTFTLTKVQGGTRLRLVHSGFVLPTNDTAFKNMS</sequence>
<dbReference type="CDD" id="cd07814">
    <property type="entry name" value="SRPBCC_CalC_Aha1-like"/>
    <property type="match status" value="1"/>
</dbReference>
<dbReference type="InterPro" id="IPR023393">
    <property type="entry name" value="START-like_dom_sf"/>
</dbReference>
<name>X1GE22_9ZZZZ</name>
<dbReference type="EMBL" id="BARU01015065">
    <property type="protein sequence ID" value="GAH39864.1"/>
    <property type="molecule type" value="Genomic_DNA"/>
</dbReference>
<dbReference type="AlphaFoldDB" id="X1GE22"/>
<proteinExistence type="inferred from homology"/>
<gene>
    <name evidence="3" type="ORF">S03H2_26170</name>
</gene>
<evidence type="ECO:0000259" key="2">
    <source>
        <dbReference type="Pfam" id="PF08327"/>
    </source>
</evidence>
<comment type="caution">
    <text evidence="3">The sequence shown here is derived from an EMBL/GenBank/DDBJ whole genome shotgun (WGS) entry which is preliminary data.</text>
</comment>
<organism evidence="3">
    <name type="scientific">marine sediment metagenome</name>
    <dbReference type="NCBI Taxonomy" id="412755"/>
    <lineage>
        <taxon>unclassified sequences</taxon>
        <taxon>metagenomes</taxon>
        <taxon>ecological metagenomes</taxon>
    </lineage>
</organism>
<feature type="domain" description="Activator of Hsp90 ATPase homologue 1/2-like C-terminal" evidence="2">
    <location>
        <begin position="9"/>
        <end position="115"/>
    </location>
</feature>
<comment type="similarity">
    <text evidence="1">Belongs to the AHA1 family.</text>
</comment>
<dbReference type="Pfam" id="PF08327">
    <property type="entry name" value="AHSA1"/>
    <property type="match status" value="1"/>
</dbReference>
<evidence type="ECO:0000313" key="3">
    <source>
        <dbReference type="EMBL" id="GAH39864.1"/>
    </source>
</evidence>
<reference evidence="3" key="1">
    <citation type="journal article" date="2014" name="Front. Microbiol.">
        <title>High frequency of phylogenetically diverse reductive dehalogenase-homologous genes in deep subseafloor sedimentary metagenomes.</title>
        <authorList>
            <person name="Kawai M."/>
            <person name="Futagami T."/>
            <person name="Toyoda A."/>
            <person name="Takaki Y."/>
            <person name="Nishi S."/>
            <person name="Hori S."/>
            <person name="Arai W."/>
            <person name="Tsubouchi T."/>
            <person name="Morono Y."/>
            <person name="Uchiyama I."/>
            <person name="Ito T."/>
            <person name="Fujiyama A."/>
            <person name="Inagaki F."/>
            <person name="Takami H."/>
        </authorList>
    </citation>
    <scope>NUCLEOTIDE SEQUENCE</scope>
    <source>
        <strain evidence="3">Expedition CK06-06</strain>
    </source>
</reference>
<dbReference type="Gene3D" id="3.30.530.20">
    <property type="match status" value="1"/>
</dbReference>
<accession>X1GE22</accession>
<dbReference type="InterPro" id="IPR013538">
    <property type="entry name" value="ASHA1/2-like_C"/>
</dbReference>
<dbReference type="SUPFAM" id="SSF55961">
    <property type="entry name" value="Bet v1-like"/>
    <property type="match status" value="1"/>
</dbReference>
<evidence type="ECO:0000256" key="1">
    <source>
        <dbReference type="ARBA" id="ARBA00006817"/>
    </source>
</evidence>